<dbReference type="SUPFAM" id="SSF53300">
    <property type="entry name" value="vWA-like"/>
    <property type="match status" value="1"/>
</dbReference>
<dbReference type="InterPro" id="IPR056861">
    <property type="entry name" value="HMCN1-like_VWA"/>
</dbReference>
<dbReference type="Proteomes" id="UP001487740">
    <property type="component" value="Unassembled WGS sequence"/>
</dbReference>
<name>A0AAW0SJ62_SCYPA</name>
<dbReference type="Gene3D" id="2.60.40.10">
    <property type="entry name" value="Immunoglobulins"/>
    <property type="match status" value="5"/>
</dbReference>
<dbReference type="InterPro" id="IPR036465">
    <property type="entry name" value="vWFA_dom_sf"/>
</dbReference>
<dbReference type="Pfam" id="PF25107">
    <property type="entry name" value="VWA7_N"/>
    <property type="match status" value="1"/>
</dbReference>
<keyword evidence="7" id="KW-1185">Reference proteome</keyword>
<feature type="domain" description="Fibronectin type-III" evidence="5">
    <location>
        <begin position="1318"/>
        <end position="1418"/>
    </location>
</feature>
<feature type="domain" description="Fibronectin type-III" evidence="5">
    <location>
        <begin position="1419"/>
        <end position="1518"/>
    </location>
</feature>
<accession>A0AAW0SJ62</accession>
<keyword evidence="3 4" id="KW-0732">Signal</keyword>
<feature type="signal peptide" evidence="4">
    <location>
        <begin position="1"/>
        <end position="21"/>
    </location>
</feature>
<dbReference type="CDD" id="cd00063">
    <property type="entry name" value="FN3"/>
    <property type="match status" value="5"/>
</dbReference>
<dbReference type="Pfam" id="PF25106">
    <property type="entry name" value="VWA_4"/>
    <property type="match status" value="1"/>
</dbReference>
<dbReference type="PANTHER" id="PTHR14905:SF7">
    <property type="entry name" value="VON WILLEBRAND FACTOR A DOMAIN-CONTAINING PROTEIN 7"/>
    <property type="match status" value="1"/>
</dbReference>
<dbReference type="InterPro" id="IPR056862">
    <property type="entry name" value="VWA7_N"/>
</dbReference>
<dbReference type="GO" id="GO:0032991">
    <property type="term" value="C:protein-containing complex"/>
    <property type="evidence" value="ECO:0007669"/>
    <property type="project" value="UniProtKB-ARBA"/>
</dbReference>
<dbReference type="PANTHER" id="PTHR14905">
    <property type="entry name" value="NG37"/>
    <property type="match status" value="1"/>
</dbReference>
<dbReference type="InterPro" id="IPR003961">
    <property type="entry name" value="FN3_dom"/>
</dbReference>
<feature type="domain" description="Fibronectin type-III" evidence="5">
    <location>
        <begin position="1038"/>
        <end position="1127"/>
    </location>
</feature>
<comment type="subcellular location">
    <subcellularLocation>
        <location evidence="1">Secreted</location>
    </subcellularLocation>
</comment>
<dbReference type="SUPFAM" id="SSF49265">
    <property type="entry name" value="Fibronectin type III"/>
    <property type="match status" value="3"/>
</dbReference>
<protein>
    <recommendedName>
        <fullName evidence="5">Fibronectin type-III domain-containing protein</fullName>
    </recommendedName>
</protein>
<dbReference type="InterPro" id="IPR036116">
    <property type="entry name" value="FN3_sf"/>
</dbReference>
<dbReference type="Gene3D" id="3.40.50.410">
    <property type="entry name" value="von Willebrand factor, type A domain"/>
    <property type="match status" value="1"/>
</dbReference>
<evidence type="ECO:0000256" key="2">
    <source>
        <dbReference type="ARBA" id="ARBA00022525"/>
    </source>
</evidence>
<feature type="domain" description="Fibronectin type-III" evidence="5">
    <location>
        <begin position="1131"/>
        <end position="1225"/>
    </location>
</feature>
<dbReference type="EMBL" id="JARAKH010000210">
    <property type="protein sequence ID" value="KAK8374811.1"/>
    <property type="molecule type" value="Genomic_DNA"/>
</dbReference>
<reference evidence="6 7" key="1">
    <citation type="submission" date="2023-03" db="EMBL/GenBank/DDBJ databases">
        <title>High-quality genome of Scylla paramamosain provides insights in environmental adaptation.</title>
        <authorList>
            <person name="Zhang L."/>
        </authorList>
    </citation>
    <scope>NUCLEOTIDE SEQUENCE [LARGE SCALE GENOMIC DNA]</scope>
    <source>
        <strain evidence="6">LZ_2023a</strain>
        <tissue evidence="6">Muscle</tissue>
    </source>
</reference>
<dbReference type="InterPro" id="IPR013783">
    <property type="entry name" value="Ig-like_fold"/>
</dbReference>
<evidence type="ECO:0000256" key="4">
    <source>
        <dbReference type="SAM" id="SignalP"/>
    </source>
</evidence>
<evidence type="ECO:0000256" key="1">
    <source>
        <dbReference type="ARBA" id="ARBA00004613"/>
    </source>
</evidence>
<dbReference type="PROSITE" id="PS50853">
    <property type="entry name" value="FN3"/>
    <property type="match status" value="5"/>
</dbReference>
<dbReference type="InterPro" id="IPR057615">
    <property type="entry name" value="Ig_VWA7"/>
</dbReference>
<evidence type="ECO:0000259" key="5">
    <source>
        <dbReference type="PROSITE" id="PS50853"/>
    </source>
</evidence>
<dbReference type="InterPro" id="IPR052577">
    <property type="entry name" value="VWA7"/>
</dbReference>
<feature type="domain" description="Fibronectin type-III" evidence="5">
    <location>
        <begin position="1227"/>
        <end position="1317"/>
    </location>
</feature>
<dbReference type="Pfam" id="PF23619">
    <property type="entry name" value="Ig_VWA7"/>
    <property type="match status" value="1"/>
</dbReference>
<sequence>MLHNTLLAANVLLTVVVSATAFLATPLNTTDPDLASILCPEQTVEVTRDHKWITREAIRRNIRRFFLDNPPPTQPGFTVPTDASLSQLYHAYYGASASPARFINAVNSIAASNVRADSARQLRYDPGIQADGEAFGDLQSKLSSRYPQLLTSILVNEAYSAARSLLGLSLHSIQKFYAHSTWIEAGNTDILPDLGLPGSPPLDVAAPDDDVCTPCPNSQGQCVGNVLNGVGLSTGFYQYTDEDAKGFLIPKPSSGGKCSHGGVLDETADQPARGGINKDTASPCFSPHHHLHQQAAELAVLATDHYLDVVLEAVGSDKYRRLFDLYQGSALSILIDTTSSMSGEINAVRDQVAEIVASVPTELYILVPYNDPKVGPVTKTDNPDDFLNAVNSLKPHGGDDIPEMYWQGLQLALSNTPDYGNIFSFTDAGGKDGNIMESVISLAQERNIKVTVVYSGRVSKDDPNSARKKTGDSRLITNQADYKRLADSTGGLFIPSGKFEIDAITPILGDSVKSVDVDIAMLKDVKGSQQLELPIDDSVLDVTVHLAGYMNDAVMQDVTGTTYDLLDDAALTAAGVEVVTSSEALRVVRFPHPGFGSWVLDLDADTSFSVTISANSTLSWLGGFSILDPSPPHPHYRAVEGNPLTDTVYYLDVMLIGYLESNLLDVDSVEYTDNTGVLLRTIAYDGDIDDEFYIRSEPLPEQPFNVRLCGHVQSGNKFCRLLPVLITPVQASVEVLATSEELSARPSESTSGDFLIKNFGLESDFQVTVTDDMKYFTEVTPSTIHLTSNGSEVVTASFSVPSGSVPGTVSTIILTAQSAKQKQSVNSAVTQLVVLPETVDTEAPLCSLDTEPDCSGFNIIGICNQKNWTITATLQDSVSGLSNAYAVPEGLWSEVNGLTPSTKNEVTLSYGASCCTSQVEIIGVDTVGNVGKCRIDMGVLGGAIVDLEAESVGVDWVMLRWSLSPTTLELHKYSLLINEDMVSEFRCTESVCHRNVTDLKACSLQTFQLTPYFYMGESDRVGLAAYTDATTLDLEPGSPVNGKQINSTSTTARVTWEAANTLCLHQYQVCYRPYGFPGTEVCEATSATEYELRGIEPCAVYVVTVMSVSPSGLLSEPLKFYVNTDEADPEAPRNVVLEQATETTVTLAWDDPLHHVQCIDRYMITYGVIEPTHREVHVDFSHNVATVSELLPCTNYSFMVTAVSKTGKMGPGAHRTAETLETENPNPVDALVAEANATTSLQVSWMTDMVCIDHFVVCYYEHLVPEETCAAEDNTETSLLGLQPCTDYTVVVTAVTPYGVESNKTTTTASTLEINPGKPEKLTVTDQTAHTVEISFDPPSVGSQCITEYDIQGILLDSTLRDKQIGTAVPTEPSRESLFTDLMACSEYEIRVRSVTRGLLTSDWVSVVATTLEDTPSAPRNLKLLDATQTTLHVQWWEPMDNYLCVEEYVVSWIKKGEAKTQTFTSRNNKGPRSPVSDMILPNLTPCSQYDVTVKAVTPSGQESDVASLSADTTGCPP</sequence>
<dbReference type="CDD" id="cd00198">
    <property type="entry name" value="vWFA"/>
    <property type="match status" value="1"/>
</dbReference>
<feature type="chain" id="PRO_5043609379" description="Fibronectin type-III domain-containing protein" evidence="4">
    <location>
        <begin position="22"/>
        <end position="1518"/>
    </location>
</feature>
<evidence type="ECO:0000313" key="7">
    <source>
        <dbReference type="Proteomes" id="UP001487740"/>
    </source>
</evidence>
<evidence type="ECO:0000313" key="6">
    <source>
        <dbReference type="EMBL" id="KAK8374811.1"/>
    </source>
</evidence>
<dbReference type="Pfam" id="PF00041">
    <property type="entry name" value="fn3"/>
    <property type="match status" value="3"/>
</dbReference>
<dbReference type="SMART" id="SM00060">
    <property type="entry name" value="FN3"/>
    <property type="match status" value="6"/>
</dbReference>
<evidence type="ECO:0000256" key="3">
    <source>
        <dbReference type="ARBA" id="ARBA00022729"/>
    </source>
</evidence>
<keyword evidence="2" id="KW-0964">Secreted</keyword>
<gene>
    <name evidence="6" type="ORF">O3P69_011970</name>
</gene>
<proteinExistence type="predicted"/>
<organism evidence="6 7">
    <name type="scientific">Scylla paramamosain</name>
    <name type="common">Mud crab</name>
    <dbReference type="NCBI Taxonomy" id="85552"/>
    <lineage>
        <taxon>Eukaryota</taxon>
        <taxon>Metazoa</taxon>
        <taxon>Ecdysozoa</taxon>
        <taxon>Arthropoda</taxon>
        <taxon>Crustacea</taxon>
        <taxon>Multicrustacea</taxon>
        <taxon>Malacostraca</taxon>
        <taxon>Eumalacostraca</taxon>
        <taxon>Eucarida</taxon>
        <taxon>Decapoda</taxon>
        <taxon>Pleocyemata</taxon>
        <taxon>Brachyura</taxon>
        <taxon>Eubrachyura</taxon>
        <taxon>Portunoidea</taxon>
        <taxon>Portunidae</taxon>
        <taxon>Portuninae</taxon>
        <taxon>Scylla</taxon>
    </lineage>
</organism>
<comment type="caution">
    <text evidence="6">The sequence shown here is derived from an EMBL/GenBank/DDBJ whole genome shotgun (WGS) entry which is preliminary data.</text>
</comment>